<keyword evidence="3" id="KW-1185">Reference proteome</keyword>
<feature type="compositionally biased region" description="Gly residues" evidence="1">
    <location>
        <begin position="403"/>
        <end position="413"/>
    </location>
</feature>
<evidence type="ECO:0008006" key="4">
    <source>
        <dbReference type="Google" id="ProtNLM"/>
    </source>
</evidence>
<dbReference type="AlphaFoldDB" id="A0A9W9GIE4"/>
<evidence type="ECO:0000256" key="1">
    <source>
        <dbReference type="SAM" id="MobiDB-lite"/>
    </source>
</evidence>
<feature type="compositionally biased region" description="Low complexity" evidence="1">
    <location>
        <begin position="389"/>
        <end position="399"/>
    </location>
</feature>
<feature type="compositionally biased region" description="Polar residues" evidence="1">
    <location>
        <begin position="373"/>
        <end position="386"/>
    </location>
</feature>
<organism evidence="2 3">
    <name type="scientific">Penicillium bovifimosum</name>
    <dbReference type="NCBI Taxonomy" id="126998"/>
    <lineage>
        <taxon>Eukaryota</taxon>
        <taxon>Fungi</taxon>
        <taxon>Dikarya</taxon>
        <taxon>Ascomycota</taxon>
        <taxon>Pezizomycotina</taxon>
        <taxon>Eurotiomycetes</taxon>
        <taxon>Eurotiomycetidae</taxon>
        <taxon>Eurotiales</taxon>
        <taxon>Aspergillaceae</taxon>
        <taxon>Penicillium</taxon>
    </lineage>
</organism>
<reference evidence="2" key="1">
    <citation type="submission" date="2022-11" db="EMBL/GenBank/DDBJ databases">
        <authorList>
            <person name="Petersen C."/>
        </authorList>
    </citation>
    <scope>NUCLEOTIDE SEQUENCE</scope>
    <source>
        <strain evidence="2">IBT 22155</strain>
    </source>
</reference>
<feature type="compositionally biased region" description="Basic residues" evidence="1">
    <location>
        <begin position="420"/>
        <end position="429"/>
    </location>
</feature>
<proteinExistence type="predicted"/>
<dbReference type="GeneID" id="81408878"/>
<dbReference type="Gene3D" id="3.40.50.1010">
    <property type="entry name" value="5'-nuclease"/>
    <property type="match status" value="1"/>
</dbReference>
<name>A0A9W9GIE4_9EURO</name>
<dbReference type="OrthoDB" id="5361617at2759"/>
<feature type="compositionally biased region" description="Low complexity" evidence="1">
    <location>
        <begin position="324"/>
        <end position="336"/>
    </location>
</feature>
<reference evidence="2" key="2">
    <citation type="journal article" date="2023" name="IMA Fungus">
        <title>Comparative genomic study of the Penicillium genus elucidates a diverse pangenome and 15 lateral gene transfer events.</title>
        <authorList>
            <person name="Petersen C."/>
            <person name="Sorensen T."/>
            <person name="Nielsen M.R."/>
            <person name="Sondergaard T.E."/>
            <person name="Sorensen J.L."/>
            <person name="Fitzpatrick D.A."/>
            <person name="Frisvad J.C."/>
            <person name="Nielsen K.L."/>
        </authorList>
    </citation>
    <scope>NUCLEOTIDE SEQUENCE</scope>
    <source>
        <strain evidence="2">IBT 22155</strain>
    </source>
</reference>
<gene>
    <name evidence="2" type="ORF">N7515_008964</name>
</gene>
<feature type="compositionally biased region" description="Low complexity" evidence="1">
    <location>
        <begin position="161"/>
        <end position="179"/>
    </location>
</feature>
<evidence type="ECO:0000313" key="3">
    <source>
        <dbReference type="Proteomes" id="UP001149079"/>
    </source>
</evidence>
<protein>
    <recommendedName>
        <fullName evidence="4">PIN domain-containing protein</fullName>
    </recommendedName>
</protein>
<feature type="region of interest" description="Disordered" evidence="1">
    <location>
        <begin position="319"/>
        <end position="429"/>
    </location>
</feature>
<feature type="region of interest" description="Disordered" evidence="1">
    <location>
        <begin position="105"/>
        <end position="135"/>
    </location>
</feature>
<comment type="caution">
    <text evidence="2">The sequence shown here is derived from an EMBL/GenBank/DDBJ whole genome shotgun (WGS) entry which is preliminary data.</text>
</comment>
<feature type="compositionally biased region" description="Low complexity" evidence="1">
    <location>
        <begin position="348"/>
        <end position="359"/>
    </location>
</feature>
<dbReference type="Proteomes" id="UP001149079">
    <property type="component" value="Unassembled WGS sequence"/>
</dbReference>
<sequence>MSTGRKVFHCAVDETALSTNISEIKKWTANGAIDLVVPLYTLERLHALKRAGSQVAINAREAVRFLDRVTSGKDHITADRVVLQGPMEQYERWEDAEKYFLPEFEEEPEETSEVATNDEPATESSVNETVAKKESDDLSQMLLSKLNFKKDPEAVSITSVGTPSGHGSRTSSRSSRTSPECAQHDASNGTGKSNDKTKRKSSSHQRTTSGSAIPTAPPALRPLLSALLWRLHAGPDAENSTKTCILITNDRATQVWAQKFGIGVKNILQLRTAIQYEEREYKNRCKYVEKTQTQPVEPKTLLSYEEESDEDELVFVPRGRGKGAARAAPRTGGQRKPTPKVAPPPVEPITTVEVPTQPIDPDSFSRSLGGATKQATVDLDTQQGAANTARGDSGASRRSANGRRGGASRGGASRGVRGNARGRGKLWVP</sequence>
<feature type="region of interest" description="Disordered" evidence="1">
    <location>
        <begin position="156"/>
        <end position="217"/>
    </location>
</feature>
<evidence type="ECO:0000313" key="2">
    <source>
        <dbReference type="EMBL" id="KAJ5121003.1"/>
    </source>
</evidence>
<accession>A0A9W9GIE4</accession>
<dbReference type="RefSeq" id="XP_056517507.1">
    <property type="nucleotide sequence ID" value="XM_056669708.1"/>
</dbReference>
<dbReference type="EMBL" id="JAPQKL010000007">
    <property type="protein sequence ID" value="KAJ5121003.1"/>
    <property type="molecule type" value="Genomic_DNA"/>
</dbReference>